<evidence type="ECO:0000313" key="7">
    <source>
        <dbReference type="EMBL" id="MBB4840457.1"/>
    </source>
</evidence>
<dbReference type="SUPFAM" id="SSF51306">
    <property type="entry name" value="LexA/Signal peptidase"/>
    <property type="match status" value="1"/>
</dbReference>
<organism evidence="7 8">
    <name type="scientific">Sphingomonas kyeonggiensis</name>
    <dbReference type="NCBI Taxonomy" id="1268553"/>
    <lineage>
        <taxon>Bacteria</taxon>
        <taxon>Pseudomonadati</taxon>
        <taxon>Pseudomonadota</taxon>
        <taxon>Alphaproteobacteria</taxon>
        <taxon>Sphingomonadales</taxon>
        <taxon>Sphingomonadaceae</taxon>
        <taxon>Sphingomonas</taxon>
    </lineage>
</organism>
<dbReference type="InterPro" id="IPR015927">
    <property type="entry name" value="Peptidase_S24_S26A/B/C"/>
</dbReference>
<keyword evidence="4" id="KW-0238">DNA-binding</keyword>
<dbReference type="CDD" id="cd06529">
    <property type="entry name" value="S24_LexA-like"/>
    <property type="match status" value="1"/>
</dbReference>
<evidence type="ECO:0000259" key="6">
    <source>
        <dbReference type="Pfam" id="PF00717"/>
    </source>
</evidence>
<dbReference type="RefSeq" id="WP_409372647.1">
    <property type="nucleotide sequence ID" value="NZ_JACHLN010000003.1"/>
</dbReference>
<dbReference type="Gene3D" id="2.10.109.10">
    <property type="entry name" value="Umud Fragment, subunit A"/>
    <property type="match status" value="1"/>
</dbReference>
<proteinExistence type="predicted"/>
<accession>A0A7W7K3N0</accession>
<keyword evidence="2" id="KW-0378">Hydrolase</keyword>
<dbReference type="PANTHER" id="PTHR40661:SF3">
    <property type="entry name" value="FELS-1 PROPHAGE TRANSCRIPTIONAL REGULATOR"/>
    <property type="match status" value="1"/>
</dbReference>
<dbReference type="Pfam" id="PF00717">
    <property type="entry name" value="Peptidase_S24"/>
    <property type="match status" value="1"/>
</dbReference>
<comment type="caution">
    <text evidence="7">The sequence shown here is derived from an EMBL/GenBank/DDBJ whole genome shotgun (WGS) entry which is preliminary data.</text>
</comment>
<keyword evidence="8" id="KW-1185">Reference proteome</keyword>
<keyword evidence="3" id="KW-0805">Transcription regulation</keyword>
<dbReference type="GO" id="GO:0006508">
    <property type="term" value="P:proteolysis"/>
    <property type="evidence" value="ECO:0007669"/>
    <property type="project" value="UniProtKB-KW"/>
</dbReference>
<gene>
    <name evidence="7" type="ORF">HNP52_003549</name>
</gene>
<evidence type="ECO:0000256" key="2">
    <source>
        <dbReference type="ARBA" id="ARBA00022801"/>
    </source>
</evidence>
<keyword evidence="1" id="KW-0645">Protease</keyword>
<evidence type="ECO:0000256" key="3">
    <source>
        <dbReference type="ARBA" id="ARBA00023015"/>
    </source>
</evidence>
<reference evidence="7 8" key="1">
    <citation type="submission" date="2020-08" db="EMBL/GenBank/DDBJ databases">
        <title>Functional genomics of gut bacteria from endangered species of beetles.</title>
        <authorList>
            <person name="Carlos-Shanley C."/>
        </authorList>
    </citation>
    <scope>NUCLEOTIDE SEQUENCE [LARGE SCALE GENOMIC DNA]</scope>
    <source>
        <strain evidence="7 8">S00224</strain>
    </source>
</reference>
<dbReference type="InterPro" id="IPR019756">
    <property type="entry name" value="Pept_S26A_signal_pept_1_Ser-AS"/>
</dbReference>
<name>A0A7W7K3N0_9SPHN</name>
<sequence>MYCATMDPEAQRAALEALIAEQGANLSELSRLLGRNLAYLQQYLVRGTPRLLAEADRSLLARYFGVPEARLGGPEPEGMVEVARLDVGASAGPGGLVDSEARRRPDQFSPALLRELGVRAEAASVIRVKGDSMAPTLADGDRILVDRDRRRVEGRGGVFVIRLDGELMVKRLRVSVGGIEVVSDNPEWDDRVVPARAVEIVGRVAWLGRAV</sequence>
<dbReference type="InterPro" id="IPR036286">
    <property type="entry name" value="LexA/Signal_pep-like_sf"/>
</dbReference>
<dbReference type="GO" id="GO:0016020">
    <property type="term" value="C:membrane"/>
    <property type="evidence" value="ECO:0007669"/>
    <property type="project" value="InterPro"/>
</dbReference>
<evidence type="ECO:0000313" key="8">
    <source>
        <dbReference type="Proteomes" id="UP000575241"/>
    </source>
</evidence>
<evidence type="ECO:0000256" key="5">
    <source>
        <dbReference type="ARBA" id="ARBA00023163"/>
    </source>
</evidence>
<dbReference type="GO" id="GO:0003677">
    <property type="term" value="F:DNA binding"/>
    <property type="evidence" value="ECO:0007669"/>
    <property type="project" value="UniProtKB-KW"/>
</dbReference>
<evidence type="ECO:0000256" key="4">
    <source>
        <dbReference type="ARBA" id="ARBA00023125"/>
    </source>
</evidence>
<feature type="domain" description="Peptidase S24/S26A/S26B/S26C" evidence="6">
    <location>
        <begin position="90"/>
        <end position="204"/>
    </location>
</feature>
<evidence type="ECO:0000256" key="1">
    <source>
        <dbReference type="ARBA" id="ARBA00022670"/>
    </source>
</evidence>
<keyword evidence="5" id="KW-0804">Transcription</keyword>
<dbReference type="PROSITE" id="PS00501">
    <property type="entry name" value="SPASE_I_1"/>
    <property type="match status" value="1"/>
</dbReference>
<dbReference type="PANTHER" id="PTHR40661">
    <property type="match status" value="1"/>
</dbReference>
<dbReference type="InterPro" id="IPR039418">
    <property type="entry name" value="LexA-like"/>
</dbReference>
<dbReference type="GO" id="GO:0004252">
    <property type="term" value="F:serine-type endopeptidase activity"/>
    <property type="evidence" value="ECO:0007669"/>
    <property type="project" value="InterPro"/>
</dbReference>
<dbReference type="AlphaFoldDB" id="A0A7W7K3N0"/>
<dbReference type="EMBL" id="JACHLN010000003">
    <property type="protein sequence ID" value="MBB4840457.1"/>
    <property type="molecule type" value="Genomic_DNA"/>
</dbReference>
<dbReference type="Proteomes" id="UP000575241">
    <property type="component" value="Unassembled WGS sequence"/>
</dbReference>
<protein>
    <submittedName>
        <fullName evidence="7">Phage repressor protein C with HTH and peptisase S24 domain</fullName>
    </submittedName>
</protein>